<dbReference type="EMBL" id="JBHULN010000002">
    <property type="protein sequence ID" value="MFD2570069.1"/>
    <property type="molecule type" value="Genomic_DNA"/>
</dbReference>
<organism evidence="1 2">
    <name type="scientific">Spirosoma soli</name>
    <dbReference type="NCBI Taxonomy" id="1770529"/>
    <lineage>
        <taxon>Bacteria</taxon>
        <taxon>Pseudomonadati</taxon>
        <taxon>Bacteroidota</taxon>
        <taxon>Cytophagia</taxon>
        <taxon>Cytophagales</taxon>
        <taxon>Cytophagaceae</taxon>
        <taxon>Spirosoma</taxon>
    </lineage>
</organism>
<dbReference type="RefSeq" id="WP_381520178.1">
    <property type="nucleotide sequence ID" value="NZ_JBHULN010000002.1"/>
</dbReference>
<keyword evidence="2" id="KW-1185">Reference proteome</keyword>
<name>A0ABW5LZM6_9BACT</name>
<evidence type="ECO:0000313" key="1">
    <source>
        <dbReference type="EMBL" id="MFD2570069.1"/>
    </source>
</evidence>
<protein>
    <submittedName>
        <fullName evidence="1">Uncharacterized protein</fullName>
    </submittedName>
</protein>
<accession>A0ABW5LZM6</accession>
<dbReference type="Proteomes" id="UP001597469">
    <property type="component" value="Unassembled WGS sequence"/>
</dbReference>
<gene>
    <name evidence="1" type="ORF">ACFSUS_05445</name>
</gene>
<proteinExistence type="predicted"/>
<comment type="caution">
    <text evidence="1">The sequence shown here is derived from an EMBL/GenBank/DDBJ whole genome shotgun (WGS) entry which is preliminary data.</text>
</comment>
<reference evidence="2" key="1">
    <citation type="journal article" date="2019" name="Int. J. Syst. Evol. Microbiol.">
        <title>The Global Catalogue of Microorganisms (GCM) 10K type strain sequencing project: providing services to taxonomists for standard genome sequencing and annotation.</title>
        <authorList>
            <consortium name="The Broad Institute Genomics Platform"/>
            <consortium name="The Broad Institute Genome Sequencing Center for Infectious Disease"/>
            <person name="Wu L."/>
            <person name="Ma J."/>
        </authorList>
    </citation>
    <scope>NUCLEOTIDE SEQUENCE [LARGE SCALE GENOMIC DNA]</scope>
    <source>
        <strain evidence="2">KCTC 42805</strain>
    </source>
</reference>
<sequence length="68" mass="7746">MARLFADFNYANRKTKKLLDFGSDKVIWVFTSSQQPMVAKRNADAWLTMDRSGAPVEPRSGTVRRPDV</sequence>
<evidence type="ECO:0000313" key="2">
    <source>
        <dbReference type="Proteomes" id="UP001597469"/>
    </source>
</evidence>